<accession>A0ABN7SA70</accession>
<keyword evidence="4" id="KW-0539">Nucleus</keyword>
<dbReference type="InterPro" id="IPR045147">
    <property type="entry name" value="ARI3A/B/C"/>
</dbReference>
<proteinExistence type="predicted"/>
<feature type="region of interest" description="Disordered" evidence="5">
    <location>
        <begin position="531"/>
        <end position="556"/>
    </location>
</feature>
<keyword evidence="8" id="KW-1185">Reference proteome</keyword>
<feature type="region of interest" description="Disordered" evidence="5">
    <location>
        <begin position="41"/>
        <end position="88"/>
    </location>
</feature>
<name>A0ABN7SA70_OIKDI</name>
<dbReference type="CDD" id="cd16867">
    <property type="entry name" value="ARID_ARID3"/>
    <property type="match status" value="1"/>
</dbReference>
<dbReference type="Gene3D" id="1.10.150.60">
    <property type="entry name" value="ARID DNA-binding domain"/>
    <property type="match status" value="1"/>
</dbReference>
<organism evidence="7 8">
    <name type="scientific">Oikopleura dioica</name>
    <name type="common">Tunicate</name>
    <dbReference type="NCBI Taxonomy" id="34765"/>
    <lineage>
        <taxon>Eukaryota</taxon>
        <taxon>Metazoa</taxon>
        <taxon>Chordata</taxon>
        <taxon>Tunicata</taxon>
        <taxon>Appendicularia</taxon>
        <taxon>Copelata</taxon>
        <taxon>Oikopleuridae</taxon>
        <taxon>Oikopleura</taxon>
    </lineage>
</organism>
<feature type="region of interest" description="Disordered" evidence="5">
    <location>
        <begin position="1"/>
        <end position="20"/>
    </location>
</feature>
<dbReference type="PROSITE" id="PS51011">
    <property type="entry name" value="ARID"/>
    <property type="match status" value="1"/>
</dbReference>
<dbReference type="SUPFAM" id="SSF46774">
    <property type="entry name" value="ARID-like"/>
    <property type="match status" value="1"/>
</dbReference>
<dbReference type="EMBL" id="OU015569">
    <property type="protein sequence ID" value="CAG5096325.1"/>
    <property type="molecule type" value="Genomic_DNA"/>
</dbReference>
<dbReference type="PANTHER" id="PTHR15348:SF0">
    <property type="entry name" value="PROTEIN DEAD RINGER"/>
    <property type="match status" value="1"/>
</dbReference>
<evidence type="ECO:0000256" key="5">
    <source>
        <dbReference type="SAM" id="MobiDB-lite"/>
    </source>
</evidence>
<gene>
    <name evidence="7" type="ORF">OKIOD_LOCUS6125</name>
</gene>
<keyword evidence="3" id="KW-0804">Transcription</keyword>
<dbReference type="Proteomes" id="UP001158576">
    <property type="component" value="Chromosome XSR"/>
</dbReference>
<dbReference type="InterPro" id="IPR036431">
    <property type="entry name" value="ARID_dom_sf"/>
</dbReference>
<feature type="region of interest" description="Disordered" evidence="5">
    <location>
        <begin position="429"/>
        <end position="468"/>
    </location>
</feature>
<evidence type="ECO:0000313" key="7">
    <source>
        <dbReference type="EMBL" id="CAG5096325.1"/>
    </source>
</evidence>
<sequence>MLESMTQAAGAPGMISGLPGLNSTKLDSVMESLQRQRILEQQQTLQQAMQAMHSAQAAGQSRRTPSPSQSNENRSRGSDSGNDNAADDVEEINTDSNKANTGNGLPVPNFNIPGFPPGFAQNLPVSLPNFDPSNLPQGVRELAMLQHQQLAQRSVQAIAAEAQKRLHIQQNSTPFNGFKQDANPLGGSPSTPQPSTPNSGNGNSSSNQQDWTFEEQFKQLYEIDDEPGRKEFLDDLFTYMQKRGTPVSRIPIMAKQVLDLYRLYKLVVERGGLVEVINKKIWREITKGLNLPSSITSAAFTLRTQYMKYLYPYECEKEKLSSPGELQAAIDGNRREGRRPSYGNPYGFPEGVPNMHPFGNMPGAGMPPRLGLPGGMPPIRPEERFISNQQQQLLQAANAQHMAAMVALEAMQNHAKAAAQSKAVQQLVQGRAGSPVKRERENDECESPLPKTLRLLPPPTSSAIPGLPGFNPANLPGFAAAAAAQSAASNPSTSSPPASAALETPKFPLNSPLAALAQRNAEANAAAAVASTQITTSSDTAKPTPTAMPSTSSSNPLSAVTAAALGRLFPGLSANMDAKLDVAEGDPDDDENPGSINMSICVNGVVYEGTLFAKMEETYLEAKKSHTPEQSEKVQSPVAADAADEQITTVMPKSPQ</sequence>
<dbReference type="Pfam" id="PF01388">
    <property type="entry name" value="ARID"/>
    <property type="match status" value="1"/>
</dbReference>
<protein>
    <submittedName>
        <fullName evidence="7">Oidioi.mRNA.OKI2018_I69.XSR.g14567.t2.cds</fullName>
    </submittedName>
</protein>
<evidence type="ECO:0000259" key="6">
    <source>
        <dbReference type="PROSITE" id="PS51011"/>
    </source>
</evidence>
<dbReference type="SMART" id="SM01014">
    <property type="entry name" value="ARID"/>
    <property type="match status" value="1"/>
</dbReference>
<feature type="compositionally biased region" description="Polar residues" evidence="5">
    <location>
        <begin position="62"/>
        <end position="83"/>
    </location>
</feature>
<feature type="compositionally biased region" description="Polar residues" evidence="5">
    <location>
        <begin position="646"/>
        <end position="656"/>
    </location>
</feature>
<feature type="region of interest" description="Disordered" evidence="5">
    <location>
        <begin position="621"/>
        <end position="656"/>
    </location>
</feature>
<evidence type="ECO:0000256" key="2">
    <source>
        <dbReference type="ARBA" id="ARBA00023125"/>
    </source>
</evidence>
<reference evidence="7 8" key="1">
    <citation type="submission" date="2021-04" db="EMBL/GenBank/DDBJ databases">
        <authorList>
            <person name="Bliznina A."/>
        </authorList>
    </citation>
    <scope>NUCLEOTIDE SEQUENCE [LARGE SCALE GENOMIC DNA]</scope>
</reference>
<evidence type="ECO:0000256" key="4">
    <source>
        <dbReference type="ARBA" id="ARBA00023242"/>
    </source>
</evidence>
<feature type="compositionally biased region" description="Low complexity" evidence="5">
    <location>
        <begin position="196"/>
        <end position="207"/>
    </location>
</feature>
<dbReference type="InterPro" id="IPR001606">
    <property type="entry name" value="ARID_dom"/>
</dbReference>
<keyword evidence="2" id="KW-0238">DNA-binding</keyword>
<keyword evidence="1" id="KW-0805">Transcription regulation</keyword>
<feature type="domain" description="ARID" evidence="6">
    <location>
        <begin position="226"/>
        <end position="318"/>
    </location>
</feature>
<feature type="compositionally biased region" description="Basic and acidic residues" evidence="5">
    <location>
        <begin position="621"/>
        <end position="632"/>
    </location>
</feature>
<feature type="compositionally biased region" description="Low complexity" evidence="5">
    <location>
        <begin position="41"/>
        <end position="61"/>
    </location>
</feature>
<evidence type="ECO:0000256" key="3">
    <source>
        <dbReference type="ARBA" id="ARBA00023163"/>
    </source>
</evidence>
<dbReference type="SMART" id="SM00501">
    <property type="entry name" value="BRIGHT"/>
    <property type="match status" value="1"/>
</dbReference>
<feature type="region of interest" description="Disordered" evidence="5">
    <location>
        <begin position="172"/>
        <end position="208"/>
    </location>
</feature>
<dbReference type="PANTHER" id="PTHR15348">
    <property type="entry name" value="AT-RICH INTERACTIVE DOMAIN-CONTAINING PROTEIN ARID DOMAIN- CONTAINING PROTEIN DEAD RINGER PROTEIN B-CELL REGULATOR OF IGH TRANSCRIPTION BRIGHT"/>
    <property type="match status" value="1"/>
</dbReference>
<feature type="compositionally biased region" description="Low complexity" evidence="5">
    <location>
        <begin position="540"/>
        <end position="556"/>
    </location>
</feature>
<evidence type="ECO:0000256" key="1">
    <source>
        <dbReference type="ARBA" id="ARBA00023015"/>
    </source>
</evidence>
<evidence type="ECO:0000313" key="8">
    <source>
        <dbReference type="Proteomes" id="UP001158576"/>
    </source>
</evidence>